<dbReference type="SFLD" id="SFLDG01150">
    <property type="entry name" value="Main.1:_Beta-like"/>
    <property type="match status" value="1"/>
</dbReference>
<dbReference type="Gene3D" id="1.20.1050.10">
    <property type="match status" value="1"/>
</dbReference>
<evidence type="ECO:0000259" key="1">
    <source>
        <dbReference type="PROSITE" id="PS50404"/>
    </source>
</evidence>
<dbReference type="Pfam" id="PF00043">
    <property type="entry name" value="GST_C"/>
    <property type="match status" value="1"/>
</dbReference>
<dbReference type="Pfam" id="PF13409">
    <property type="entry name" value="GST_N_2"/>
    <property type="match status" value="1"/>
</dbReference>
<dbReference type="PROSITE" id="PS50405">
    <property type="entry name" value="GST_CTER"/>
    <property type="match status" value="1"/>
</dbReference>
<dbReference type="InterPro" id="IPR040079">
    <property type="entry name" value="Glutathione_S-Trfase"/>
</dbReference>
<dbReference type="PANTHER" id="PTHR44051:SF8">
    <property type="entry name" value="GLUTATHIONE S-TRANSFERASE GSTA"/>
    <property type="match status" value="1"/>
</dbReference>
<reference evidence="3" key="1">
    <citation type="submission" date="2020-08" db="EMBL/GenBank/DDBJ databases">
        <title>Ramlibacter sp. GTP1 16S ribosomal RNA gene genome sequencing and assembly.</title>
        <authorList>
            <person name="Kang M."/>
        </authorList>
    </citation>
    <scope>NUCLEOTIDE SEQUENCE</scope>
    <source>
        <strain evidence="3">GTP1</strain>
    </source>
</reference>
<dbReference type="InterPro" id="IPR036282">
    <property type="entry name" value="Glutathione-S-Trfase_C_sf"/>
</dbReference>
<organism evidence="3 4">
    <name type="scientific">Ramlibacter albus</name>
    <dbReference type="NCBI Taxonomy" id="2079448"/>
    <lineage>
        <taxon>Bacteria</taxon>
        <taxon>Pseudomonadati</taxon>
        <taxon>Pseudomonadota</taxon>
        <taxon>Betaproteobacteria</taxon>
        <taxon>Burkholderiales</taxon>
        <taxon>Comamonadaceae</taxon>
        <taxon>Ramlibacter</taxon>
    </lineage>
</organism>
<feature type="domain" description="GST N-terminal" evidence="1">
    <location>
        <begin position="1"/>
        <end position="80"/>
    </location>
</feature>
<evidence type="ECO:0000313" key="4">
    <source>
        <dbReference type="Proteomes" id="UP000596827"/>
    </source>
</evidence>
<protein>
    <submittedName>
        <fullName evidence="3">Glutathione S-transferase family protein</fullName>
    </submittedName>
</protein>
<dbReference type="SUPFAM" id="SSF52833">
    <property type="entry name" value="Thioredoxin-like"/>
    <property type="match status" value="1"/>
</dbReference>
<dbReference type="InterPro" id="IPR004046">
    <property type="entry name" value="GST_C"/>
</dbReference>
<dbReference type="InterPro" id="IPR010987">
    <property type="entry name" value="Glutathione-S-Trfase_C-like"/>
</dbReference>
<name>A0A923M3Z0_9BURK</name>
<dbReference type="InterPro" id="IPR004045">
    <property type="entry name" value="Glutathione_S-Trfase_N"/>
</dbReference>
<dbReference type="Proteomes" id="UP000596827">
    <property type="component" value="Unassembled WGS sequence"/>
</dbReference>
<accession>A0A923M3Z0</accession>
<dbReference type="SFLD" id="SFLDG00358">
    <property type="entry name" value="Main_(cytGST)"/>
    <property type="match status" value="1"/>
</dbReference>
<dbReference type="RefSeq" id="WP_187079919.1">
    <property type="nucleotide sequence ID" value="NZ_JACORU010000001.1"/>
</dbReference>
<dbReference type="CDD" id="cd03057">
    <property type="entry name" value="GST_N_Beta"/>
    <property type="match status" value="1"/>
</dbReference>
<dbReference type="AlphaFoldDB" id="A0A923M3Z0"/>
<gene>
    <name evidence="3" type="ORF">H8R02_03365</name>
</gene>
<proteinExistence type="predicted"/>
<dbReference type="EMBL" id="JACORU010000001">
    <property type="protein sequence ID" value="MBC5763473.1"/>
    <property type="molecule type" value="Genomic_DNA"/>
</dbReference>
<dbReference type="CDD" id="cd03188">
    <property type="entry name" value="GST_C_Beta"/>
    <property type="match status" value="1"/>
</dbReference>
<dbReference type="PANTHER" id="PTHR44051">
    <property type="entry name" value="GLUTATHIONE S-TRANSFERASE-RELATED"/>
    <property type="match status" value="1"/>
</dbReference>
<keyword evidence="4" id="KW-1185">Reference proteome</keyword>
<dbReference type="SUPFAM" id="SSF47616">
    <property type="entry name" value="GST C-terminal domain-like"/>
    <property type="match status" value="1"/>
</dbReference>
<dbReference type="InterPro" id="IPR036249">
    <property type="entry name" value="Thioredoxin-like_sf"/>
</dbReference>
<feature type="domain" description="GST C-terminal" evidence="2">
    <location>
        <begin position="86"/>
        <end position="215"/>
    </location>
</feature>
<sequence length="216" mass="24688">MPTLYYYPSTAAMIPHIVLEEIGAPYERVLVDRTKDAHKSADYLRMNPNGLLPVWRDGELVLYETAAIVLHLCDTNPKAQLAPALGTAQRAHFYKWLAWLTNTLQATLIVYFYPDRWVKEGDAAAAAEVKLQAQRKVLAQLRQLDDELARTGGPWFAGERYSALDAYVFTLCRWTRNFDTGKARDFPNLGPYLQRMLERPAVKRVFDIEALKPPYV</sequence>
<evidence type="ECO:0000313" key="3">
    <source>
        <dbReference type="EMBL" id="MBC5763473.1"/>
    </source>
</evidence>
<dbReference type="Gene3D" id="3.40.30.10">
    <property type="entry name" value="Glutaredoxin"/>
    <property type="match status" value="1"/>
</dbReference>
<comment type="caution">
    <text evidence="3">The sequence shown here is derived from an EMBL/GenBank/DDBJ whole genome shotgun (WGS) entry which is preliminary data.</text>
</comment>
<dbReference type="PROSITE" id="PS50404">
    <property type="entry name" value="GST_NTER"/>
    <property type="match status" value="1"/>
</dbReference>
<evidence type="ECO:0000259" key="2">
    <source>
        <dbReference type="PROSITE" id="PS50405"/>
    </source>
</evidence>
<dbReference type="SFLD" id="SFLDS00019">
    <property type="entry name" value="Glutathione_Transferase_(cytos"/>
    <property type="match status" value="1"/>
</dbReference>